<feature type="chain" id="PRO_5046458567" evidence="1">
    <location>
        <begin position="19"/>
        <end position="101"/>
    </location>
</feature>
<accession>A0ABQ9XM23</accession>
<evidence type="ECO:0000256" key="1">
    <source>
        <dbReference type="SAM" id="SignalP"/>
    </source>
</evidence>
<dbReference type="EMBL" id="JARBJD010000115">
    <property type="protein sequence ID" value="KAK2951672.1"/>
    <property type="molecule type" value="Genomic_DNA"/>
</dbReference>
<sequence length="101" mass="11196">MHCLLNLVFVQSTMLCQAWTQTPPGLFQHIMGLVLPYLTVVSNIEGSHALHYLLSSFTFQATLPVAEQLISMSPAEELDEHGPPIFPMLTKIATQPHLAKL</sequence>
<feature type="signal peptide" evidence="1">
    <location>
        <begin position="1"/>
        <end position="18"/>
    </location>
</feature>
<keyword evidence="1" id="KW-0732">Signal</keyword>
<organism evidence="2 3">
    <name type="scientific">Blattamonas nauphoetae</name>
    <dbReference type="NCBI Taxonomy" id="2049346"/>
    <lineage>
        <taxon>Eukaryota</taxon>
        <taxon>Metamonada</taxon>
        <taxon>Preaxostyla</taxon>
        <taxon>Oxymonadida</taxon>
        <taxon>Blattamonas</taxon>
    </lineage>
</organism>
<evidence type="ECO:0000313" key="2">
    <source>
        <dbReference type="EMBL" id="KAK2951672.1"/>
    </source>
</evidence>
<dbReference type="Proteomes" id="UP001281761">
    <property type="component" value="Unassembled WGS sequence"/>
</dbReference>
<keyword evidence="3" id="KW-1185">Reference proteome</keyword>
<reference evidence="2 3" key="1">
    <citation type="journal article" date="2022" name="bioRxiv">
        <title>Genomics of Preaxostyla Flagellates Illuminates Evolutionary Transitions and the Path Towards Mitochondrial Loss.</title>
        <authorList>
            <person name="Novak L.V.F."/>
            <person name="Treitli S.C."/>
            <person name="Pyrih J."/>
            <person name="Halakuc P."/>
            <person name="Pipaliya S.V."/>
            <person name="Vacek V."/>
            <person name="Brzon O."/>
            <person name="Soukal P."/>
            <person name="Eme L."/>
            <person name="Dacks J.B."/>
            <person name="Karnkowska A."/>
            <person name="Elias M."/>
            <person name="Hampl V."/>
        </authorList>
    </citation>
    <scope>NUCLEOTIDE SEQUENCE [LARGE SCALE GENOMIC DNA]</scope>
    <source>
        <strain evidence="2">NAU3</strain>
        <tissue evidence="2">Gut</tissue>
    </source>
</reference>
<gene>
    <name evidence="2" type="ORF">BLNAU_13411</name>
</gene>
<comment type="caution">
    <text evidence="2">The sequence shown here is derived from an EMBL/GenBank/DDBJ whole genome shotgun (WGS) entry which is preliminary data.</text>
</comment>
<protein>
    <submittedName>
        <fullName evidence="2">Uncharacterized protein</fullName>
    </submittedName>
</protein>
<name>A0ABQ9XM23_9EUKA</name>
<evidence type="ECO:0000313" key="3">
    <source>
        <dbReference type="Proteomes" id="UP001281761"/>
    </source>
</evidence>
<proteinExistence type="predicted"/>